<dbReference type="HOGENOM" id="CLU_043974_0_0_1"/>
<reference evidence="1 2" key="1">
    <citation type="submission" date="2014-04" db="EMBL/GenBank/DDBJ databases">
        <authorList>
            <consortium name="DOE Joint Genome Institute"/>
            <person name="Kuo A."/>
            <person name="Kohler A."/>
            <person name="Costa M.D."/>
            <person name="Nagy L.G."/>
            <person name="Floudas D."/>
            <person name="Copeland A."/>
            <person name="Barry K.W."/>
            <person name="Cichocki N."/>
            <person name="Veneault-Fourrey C."/>
            <person name="LaButti K."/>
            <person name="Lindquist E.A."/>
            <person name="Lipzen A."/>
            <person name="Lundell T."/>
            <person name="Morin E."/>
            <person name="Murat C."/>
            <person name="Sun H."/>
            <person name="Tunlid A."/>
            <person name="Henrissat B."/>
            <person name="Grigoriev I.V."/>
            <person name="Hibbett D.S."/>
            <person name="Martin F."/>
            <person name="Nordberg H.P."/>
            <person name="Cantor M.N."/>
            <person name="Hua S.X."/>
        </authorList>
    </citation>
    <scope>NUCLEOTIDE SEQUENCE [LARGE SCALE GENOMIC DNA]</scope>
    <source>
        <strain evidence="1 2">Marx 270</strain>
    </source>
</reference>
<evidence type="ECO:0000313" key="1">
    <source>
        <dbReference type="EMBL" id="KIO04886.1"/>
    </source>
</evidence>
<keyword evidence="2" id="KW-1185">Reference proteome</keyword>
<dbReference type="Proteomes" id="UP000054217">
    <property type="component" value="Unassembled WGS sequence"/>
</dbReference>
<sequence>MSANCAPRLSQLQIAAASAILVAEARCFPEDREGMQEEKTMWLRRWEEKTATLMPLVERGKELGITVRVDAAEAPILAEADNVYERWTAEEAEVHARAEQDVQMGDENAQETGGPGASITVPAATEKMSHVEVVSRPVRKRLRQTVAESEDEDEPKIVVPPGSILHKVPCMRCTVKKTACIRPIGQTCNGCARMKQGCEKSTMAVGKKAQAGTSVVRASKTAKASSSKRVVDDDDDDNEVEVVESHTHAKGKAPVRSWLNAKVAADLSQSLRLLCAEAAESQATYLRLQVRINQLAEALEKIGVE</sequence>
<accession>A0A0C3PAG5</accession>
<organism evidence="1 2">
    <name type="scientific">Pisolithus tinctorius Marx 270</name>
    <dbReference type="NCBI Taxonomy" id="870435"/>
    <lineage>
        <taxon>Eukaryota</taxon>
        <taxon>Fungi</taxon>
        <taxon>Dikarya</taxon>
        <taxon>Basidiomycota</taxon>
        <taxon>Agaricomycotina</taxon>
        <taxon>Agaricomycetes</taxon>
        <taxon>Agaricomycetidae</taxon>
        <taxon>Boletales</taxon>
        <taxon>Sclerodermatineae</taxon>
        <taxon>Pisolithaceae</taxon>
        <taxon>Pisolithus</taxon>
    </lineage>
</organism>
<dbReference type="EMBL" id="KN831969">
    <property type="protein sequence ID" value="KIO04886.1"/>
    <property type="molecule type" value="Genomic_DNA"/>
</dbReference>
<name>A0A0C3PAG5_PISTI</name>
<protein>
    <recommendedName>
        <fullName evidence="3">Zn(2)-C6 fungal-type domain-containing protein</fullName>
    </recommendedName>
</protein>
<dbReference type="OrthoDB" id="2698395at2759"/>
<gene>
    <name evidence="1" type="ORF">M404DRAFT_25971</name>
</gene>
<evidence type="ECO:0008006" key="3">
    <source>
        <dbReference type="Google" id="ProtNLM"/>
    </source>
</evidence>
<dbReference type="InParanoid" id="A0A0C3PAG5"/>
<reference evidence="2" key="2">
    <citation type="submission" date="2015-01" db="EMBL/GenBank/DDBJ databases">
        <title>Evolutionary Origins and Diversification of the Mycorrhizal Mutualists.</title>
        <authorList>
            <consortium name="DOE Joint Genome Institute"/>
            <consortium name="Mycorrhizal Genomics Consortium"/>
            <person name="Kohler A."/>
            <person name="Kuo A."/>
            <person name="Nagy L.G."/>
            <person name="Floudas D."/>
            <person name="Copeland A."/>
            <person name="Barry K.W."/>
            <person name="Cichocki N."/>
            <person name="Veneault-Fourrey C."/>
            <person name="LaButti K."/>
            <person name="Lindquist E.A."/>
            <person name="Lipzen A."/>
            <person name="Lundell T."/>
            <person name="Morin E."/>
            <person name="Murat C."/>
            <person name="Riley R."/>
            <person name="Ohm R."/>
            <person name="Sun H."/>
            <person name="Tunlid A."/>
            <person name="Henrissat B."/>
            <person name="Grigoriev I.V."/>
            <person name="Hibbett D.S."/>
            <person name="Martin F."/>
        </authorList>
    </citation>
    <scope>NUCLEOTIDE SEQUENCE [LARGE SCALE GENOMIC DNA]</scope>
    <source>
        <strain evidence="2">Marx 270</strain>
    </source>
</reference>
<evidence type="ECO:0000313" key="2">
    <source>
        <dbReference type="Proteomes" id="UP000054217"/>
    </source>
</evidence>
<dbReference type="AlphaFoldDB" id="A0A0C3PAG5"/>
<proteinExistence type="predicted"/>